<sequence>MTKVFIVEDEELIGMLLEEMLTNSGFEVVARATELEQAQHMGESASMDIALLDISLHGEPVFPLAVQLKERGIPFVFTTGYGAAGLPAEWAGYPVFCKPYNMQELTESLSQLAIQGS</sequence>
<evidence type="ECO:0000256" key="1">
    <source>
        <dbReference type="PROSITE-ProRule" id="PRU00169"/>
    </source>
</evidence>
<dbReference type="Pfam" id="PF00072">
    <property type="entry name" value="Response_reg"/>
    <property type="match status" value="1"/>
</dbReference>
<evidence type="ECO:0000313" key="3">
    <source>
        <dbReference type="EMBL" id="KAA0694000.1"/>
    </source>
</evidence>
<accession>A0A7V7GSP4</accession>
<reference evidence="3 4" key="1">
    <citation type="submission" date="2018-07" db="EMBL/GenBank/DDBJ databases">
        <title>Pseudomonas laoshanensis sp. nov., isolated from soil.</title>
        <authorList>
            <person name="Sun J."/>
            <person name="Yu L."/>
            <person name="Wang M."/>
            <person name="Zhang C."/>
        </authorList>
    </citation>
    <scope>NUCLEOTIDE SEQUENCE [LARGE SCALE GENOMIC DNA]</scope>
    <source>
        <strain evidence="3 4">Y22</strain>
    </source>
</reference>
<dbReference type="RefSeq" id="WP_149332852.1">
    <property type="nucleotide sequence ID" value="NZ_QOVF01000003.1"/>
</dbReference>
<proteinExistence type="predicted"/>
<dbReference type="EMBL" id="QOVF01000003">
    <property type="protein sequence ID" value="KAA0694000.1"/>
    <property type="molecule type" value="Genomic_DNA"/>
</dbReference>
<feature type="domain" description="Response regulatory" evidence="2">
    <location>
        <begin position="3"/>
        <end position="113"/>
    </location>
</feature>
<protein>
    <submittedName>
        <fullName evidence="3">Response regulator</fullName>
    </submittedName>
</protein>
<dbReference type="InterPro" id="IPR001789">
    <property type="entry name" value="Sig_transdc_resp-reg_receiver"/>
</dbReference>
<name>A0A7V7GSP4_9GAMM</name>
<evidence type="ECO:0000259" key="2">
    <source>
        <dbReference type="PROSITE" id="PS50110"/>
    </source>
</evidence>
<dbReference type="SUPFAM" id="SSF52172">
    <property type="entry name" value="CheY-like"/>
    <property type="match status" value="1"/>
</dbReference>
<dbReference type="AlphaFoldDB" id="A0A7V7GSP4"/>
<dbReference type="SMART" id="SM00448">
    <property type="entry name" value="REC"/>
    <property type="match status" value="1"/>
</dbReference>
<dbReference type="Gene3D" id="3.40.50.2300">
    <property type="match status" value="1"/>
</dbReference>
<keyword evidence="4" id="KW-1185">Reference proteome</keyword>
<dbReference type="GO" id="GO:0000160">
    <property type="term" value="P:phosphorelay signal transduction system"/>
    <property type="evidence" value="ECO:0007669"/>
    <property type="project" value="InterPro"/>
</dbReference>
<dbReference type="InterPro" id="IPR011006">
    <property type="entry name" value="CheY-like_superfamily"/>
</dbReference>
<gene>
    <name evidence="3" type="ORF">DT594_11820</name>
</gene>
<evidence type="ECO:0000313" key="4">
    <source>
        <dbReference type="Proteomes" id="UP000463138"/>
    </source>
</evidence>
<comment type="caution">
    <text evidence="3">The sequence shown here is derived from an EMBL/GenBank/DDBJ whole genome shotgun (WGS) entry which is preliminary data.</text>
</comment>
<feature type="modified residue" description="4-aspartylphosphate" evidence="1">
    <location>
        <position position="53"/>
    </location>
</feature>
<dbReference type="Proteomes" id="UP000463138">
    <property type="component" value="Unassembled WGS sequence"/>
</dbReference>
<keyword evidence="1" id="KW-0597">Phosphoprotein</keyword>
<dbReference type="OrthoDB" id="582170at2"/>
<organism evidence="3 4">
    <name type="scientific">Halopseudomonas laoshanensis</name>
    <dbReference type="NCBI Taxonomy" id="2268758"/>
    <lineage>
        <taxon>Bacteria</taxon>
        <taxon>Pseudomonadati</taxon>
        <taxon>Pseudomonadota</taxon>
        <taxon>Gammaproteobacteria</taxon>
        <taxon>Pseudomonadales</taxon>
        <taxon>Pseudomonadaceae</taxon>
        <taxon>Halopseudomonas</taxon>
    </lineage>
</organism>
<dbReference type="PROSITE" id="PS50110">
    <property type="entry name" value="RESPONSE_REGULATORY"/>
    <property type="match status" value="1"/>
</dbReference>